<reference evidence="1" key="2">
    <citation type="submission" date="2021-03" db="EMBL/GenBank/DDBJ databases">
        <authorList>
            <person name="Artuso I."/>
            <person name="Turrini P."/>
            <person name="Pirolo M."/>
            <person name="Lugli G.A."/>
            <person name="Ventura M."/>
            <person name="Visca P."/>
        </authorList>
    </citation>
    <scope>NUCLEOTIDE SEQUENCE</scope>
    <source>
        <strain evidence="1">LMG 26462</strain>
    </source>
</reference>
<organism evidence="1 2">
    <name type="scientific">Aminobacter anthyllidis</name>
    <dbReference type="NCBI Taxonomy" id="1035067"/>
    <lineage>
        <taxon>Bacteria</taxon>
        <taxon>Pseudomonadati</taxon>
        <taxon>Pseudomonadota</taxon>
        <taxon>Alphaproteobacteria</taxon>
        <taxon>Hyphomicrobiales</taxon>
        <taxon>Phyllobacteriaceae</taxon>
        <taxon>Aminobacter</taxon>
    </lineage>
</organism>
<dbReference type="Proteomes" id="UP001138921">
    <property type="component" value="Unassembled WGS sequence"/>
</dbReference>
<dbReference type="Gene3D" id="2.160.10.10">
    <property type="entry name" value="Hexapeptide repeat proteins"/>
    <property type="match status" value="1"/>
</dbReference>
<name>A0A9X1AG39_9HYPH</name>
<proteinExistence type="predicted"/>
<dbReference type="SUPFAM" id="SSF51161">
    <property type="entry name" value="Trimeric LpxA-like enzymes"/>
    <property type="match status" value="1"/>
</dbReference>
<dbReference type="CDD" id="cd04647">
    <property type="entry name" value="LbH_MAT_like"/>
    <property type="match status" value="1"/>
</dbReference>
<evidence type="ECO:0000313" key="2">
    <source>
        <dbReference type="Proteomes" id="UP001138921"/>
    </source>
</evidence>
<reference evidence="1" key="1">
    <citation type="journal article" date="2021" name="Microorganisms">
        <title>Phylogenomic Reconstruction and Metabolic Potential of the Genus Aminobacter.</title>
        <authorList>
            <person name="Artuso I."/>
            <person name="Turrini P."/>
            <person name="Pirolo M."/>
            <person name="Lugli G.A."/>
            <person name="Ventura M."/>
            <person name="Visca P."/>
        </authorList>
    </citation>
    <scope>NUCLEOTIDE SEQUENCE</scope>
    <source>
        <strain evidence="1">LMG 26462</strain>
    </source>
</reference>
<evidence type="ECO:0000313" key="1">
    <source>
        <dbReference type="EMBL" id="MBT1159339.1"/>
    </source>
</evidence>
<accession>A0A9X1AG39</accession>
<sequence length="180" mass="19241">MALLRGLVFPAKCKLLGRRVSTGRNLKIFGRLQLKGPGIVVLGDNVVIDRLVTPWTYSFEAQITIGSDTYLNGTRFGCKQSISIGRLGIVGDASISDTDFHSTHVDRHSELANIRTAPVLIEENVWIASSVGILPGTRIGTNSVVGYGAVCAGIYPPNSIIVGNPARVIKTVPGTQEPMN</sequence>
<dbReference type="EMBL" id="JAFLWW010000011">
    <property type="protein sequence ID" value="MBT1159339.1"/>
    <property type="molecule type" value="Genomic_DNA"/>
</dbReference>
<dbReference type="RefSeq" id="WP_214393192.1">
    <property type="nucleotide sequence ID" value="NZ_JAFLWW010000011.1"/>
</dbReference>
<dbReference type="AlphaFoldDB" id="A0A9X1AG39"/>
<gene>
    <name evidence="1" type="ORF">J1C56_27585</name>
</gene>
<comment type="caution">
    <text evidence="1">The sequence shown here is derived from an EMBL/GenBank/DDBJ whole genome shotgun (WGS) entry which is preliminary data.</text>
</comment>
<keyword evidence="1" id="KW-0012">Acyltransferase</keyword>
<dbReference type="InterPro" id="IPR001451">
    <property type="entry name" value="Hexapep"/>
</dbReference>
<keyword evidence="2" id="KW-1185">Reference proteome</keyword>
<keyword evidence="1" id="KW-0808">Transferase</keyword>
<protein>
    <submittedName>
        <fullName evidence="1">Acyltransferase</fullName>
    </submittedName>
</protein>
<dbReference type="InterPro" id="IPR051159">
    <property type="entry name" value="Hexapeptide_acetyltransf"/>
</dbReference>
<dbReference type="Pfam" id="PF00132">
    <property type="entry name" value="Hexapep"/>
    <property type="match status" value="1"/>
</dbReference>
<dbReference type="GO" id="GO:0016746">
    <property type="term" value="F:acyltransferase activity"/>
    <property type="evidence" value="ECO:0007669"/>
    <property type="project" value="UniProtKB-KW"/>
</dbReference>
<dbReference type="InterPro" id="IPR011004">
    <property type="entry name" value="Trimer_LpxA-like_sf"/>
</dbReference>
<dbReference type="PANTHER" id="PTHR23416">
    <property type="entry name" value="SIALIC ACID SYNTHASE-RELATED"/>
    <property type="match status" value="1"/>
</dbReference>